<dbReference type="FunCoup" id="A0A061DIV6">
    <property type="interactions" value="522"/>
</dbReference>
<dbReference type="AlphaFoldDB" id="A0A061DIV6"/>
<dbReference type="InParanoid" id="A0A061DIV6"/>
<evidence type="ECO:0000313" key="4">
    <source>
        <dbReference type="EMBL" id="EOX91836.1"/>
    </source>
</evidence>
<evidence type="ECO:0000259" key="3">
    <source>
        <dbReference type="Pfam" id="PF25071"/>
    </source>
</evidence>
<evidence type="ECO:0000256" key="1">
    <source>
        <dbReference type="SAM" id="Coils"/>
    </source>
</evidence>
<dbReference type="HOGENOM" id="CLU_072921_2_0_1"/>
<dbReference type="PANTHER" id="PTHR35305">
    <property type="entry name" value="FAD-BINDING PROTEIN"/>
    <property type="match status" value="1"/>
</dbReference>
<feature type="domain" description="DUF7795" evidence="3">
    <location>
        <begin position="93"/>
        <end position="214"/>
    </location>
</feature>
<dbReference type="OMA" id="HHDENIQ"/>
<dbReference type="eggNOG" id="KOG2334">
    <property type="taxonomic scope" value="Eukaryota"/>
</dbReference>
<keyword evidence="5" id="KW-1185">Reference proteome</keyword>
<feature type="coiled-coil region" evidence="1">
    <location>
        <begin position="185"/>
        <end position="216"/>
    </location>
</feature>
<dbReference type="Proteomes" id="UP000026915">
    <property type="component" value="Chromosome 1"/>
</dbReference>
<gene>
    <name evidence="4" type="ORF">TCM_000903</name>
</gene>
<organism evidence="4 5">
    <name type="scientific">Theobroma cacao</name>
    <name type="common">Cacao</name>
    <name type="synonym">Cocoa</name>
    <dbReference type="NCBI Taxonomy" id="3641"/>
    <lineage>
        <taxon>Eukaryota</taxon>
        <taxon>Viridiplantae</taxon>
        <taxon>Streptophyta</taxon>
        <taxon>Embryophyta</taxon>
        <taxon>Tracheophyta</taxon>
        <taxon>Spermatophyta</taxon>
        <taxon>Magnoliopsida</taxon>
        <taxon>eudicotyledons</taxon>
        <taxon>Gunneridae</taxon>
        <taxon>Pentapetalae</taxon>
        <taxon>rosids</taxon>
        <taxon>malvids</taxon>
        <taxon>Malvales</taxon>
        <taxon>Malvaceae</taxon>
        <taxon>Byttnerioideae</taxon>
        <taxon>Theobroma</taxon>
    </lineage>
</organism>
<evidence type="ECO:0000256" key="2">
    <source>
        <dbReference type="SAM" id="MobiDB-lite"/>
    </source>
</evidence>
<evidence type="ECO:0000313" key="5">
    <source>
        <dbReference type="Proteomes" id="UP000026915"/>
    </source>
</evidence>
<dbReference type="STRING" id="3641.A0A061DIV6"/>
<dbReference type="InterPro" id="IPR056697">
    <property type="entry name" value="DUF7795"/>
</dbReference>
<dbReference type="PANTHER" id="PTHR35305:SF2">
    <property type="entry name" value="FAD-BINDING PROTEIN"/>
    <property type="match status" value="1"/>
</dbReference>
<protein>
    <recommendedName>
        <fullName evidence="3">DUF7795 domain-containing protein</fullName>
    </recommendedName>
</protein>
<accession>A0A061DIV6</accession>
<dbReference type="Gramene" id="EOX91836">
    <property type="protein sequence ID" value="EOX91836"/>
    <property type="gene ID" value="TCM_000903"/>
</dbReference>
<feature type="region of interest" description="Disordered" evidence="2">
    <location>
        <begin position="225"/>
        <end position="245"/>
    </location>
</feature>
<keyword evidence="1" id="KW-0175">Coiled coil</keyword>
<dbReference type="Pfam" id="PF25071">
    <property type="entry name" value="DUF7795"/>
    <property type="match status" value="1"/>
</dbReference>
<sequence>MIEIGDPDRLKYCGKTEGPRTDSIVRLGLEYQFIFFRVREAKNACREAQNQQTVRFAVTDNKITVWAVEARNKQAQNRNPGMEGEEQKKLKGETKEKIVQIFKDFLTSVAKLDELVAVGGRLLTGFQQGLEFLRRPPINTTSKLIESIIKANETKRLKSYLQAGCIKSHDSVQNTNKLHTSLLGLRNHLIKVKSLLNDLESLLEDARAALQTANEHFSPLLDKEPVDGLDLQESSGEDEMAPSPLREPEVTDYAALMGIIYSMVKQDYVMQDKIVASLNLKSSSGELESYCLMWSLRPYINDQIMHLAWKLVP</sequence>
<proteinExistence type="predicted"/>
<dbReference type="EMBL" id="CM001879">
    <property type="protein sequence ID" value="EOX91836.1"/>
    <property type="molecule type" value="Genomic_DNA"/>
</dbReference>
<name>A0A061DIV6_THECC</name>
<reference evidence="4 5" key="1">
    <citation type="journal article" date="2013" name="Genome Biol.">
        <title>The genome sequence of the most widely cultivated cacao type and its use to identify candidate genes regulating pod color.</title>
        <authorList>
            <person name="Motamayor J.C."/>
            <person name="Mockaitis K."/>
            <person name="Schmutz J."/>
            <person name="Haiminen N."/>
            <person name="Iii D.L."/>
            <person name="Cornejo O."/>
            <person name="Findley S.D."/>
            <person name="Zheng P."/>
            <person name="Utro F."/>
            <person name="Royaert S."/>
            <person name="Saski C."/>
            <person name="Jenkins J."/>
            <person name="Podicheti R."/>
            <person name="Zhao M."/>
            <person name="Scheffler B.E."/>
            <person name="Stack J.C."/>
            <person name="Feltus F.A."/>
            <person name="Mustiga G.M."/>
            <person name="Amores F."/>
            <person name="Phillips W."/>
            <person name="Marelli J.P."/>
            <person name="May G.D."/>
            <person name="Shapiro H."/>
            <person name="Ma J."/>
            <person name="Bustamante C.D."/>
            <person name="Schnell R.J."/>
            <person name="Main D."/>
            <person name="Gilbert D."/>
            <person name="Parida L."/>
            <person name="Kuhn D.N."/>
        </authorList>
    </citation>
    <scope>NUCLEOTIDE SEQUENCE [LARGE SCALE GENOMIC DNA]</scope>
    <source>
        <strain evidence="5">cv. Matina 1-6</strain>
    </source>
</reference>